<comment type="caution">
    <text evidence="6">The sequence shown here is derived from an EMBL/GenBank/DDBJ whole genome shotgun (WGS) entry which is preliminary data.</text>
</comment>
<dbReference type="AlphaFoldDB" id="X1GZ24"/>
<evidence type="ECO:0000259" key="5">
    <source>
        <dbReference type="PROSITE" id="PS51192"/>
    </source>
</evidence>
<dbReference type="SUPFAM" id="SSF52540">
    <property type="entry name" value="P-loop containing nucleoside triphosphate hydrolases"/>
    <property type="match status" value="1"/>
</dbReference>
<keyword evidence="1" id="KW-0547">Nucleotide-binding</keyword>
<evidence type="ECO:0000256" key="1">
    <source>
        <dbReference type="ARBA" id="ARBA00022741"/>
    </source>
</evidence>
<evidence type="ECO:0000256" key="4">
    <source>
        <dbReference type="ARBA" id="ARBA00022840"/>
    </source>
</evidence>
<sequence length="203" mass="23409">KKGYTELFKVQQKALDEGVLRTDRNLIIIAPTASGKTLAAEFLIYKCLIEKGRVVYLVPTHSLVNDKETNFDYLKEEYKIAGSTASSNERSECDFLITAFEAFYKTCLLNTSYAESFSLAIIDEFHILYDKLRGFTLEKIMTILDMLNVRILCLSATFNDKNEVACWLDAQLIDIPDELREVPLKHSTPFVFRYRRHLCRVND</sequence>
<proteinExistence type="predicted"/>
<dbReference type="EMBL" id="BARU01006346">
    <property type="protein sequence ID" value="GAH46874.1"/>
    <property type="molecule type" value="Genomic_DNA"/>
</dbReference>
<dbReference type="PANTHER" id="PTHR47961:SF6">
    <property type="entry name" value="DNA-DIRECTED DNA POLYMERASE"/>
    <property type="match status" value="1"/>
</dbReference>
<dbReference type="InterPro" id="IPR011545">
    <property type="entry name" value="DEAD/DEAH_box_helicase_dom"/>
</dbReference>
<keyword evidence="2" id="KW-0378">Hydrolase</keyword>
<organism evidence="6">
    <name type="scientific">marine sediment metagenome</name>
    <dbReference type="NCBI Taxonomy" id="412755"/>
    <lineage>
        <taxon>unclassified sequences</taxon>
        <taxon>metagenomes</taxon>
        <taxon>ecological metagenomes</taxon>
    </lineage>
</organism>
<accession>X1GZ24</accession>
<dbReference type="GO" id="GO:0005524">
    <property type="term" value="F:ATP binding"/>
    <property type="evidence" value="ECO:0007669"/>
    <property type="project" value="UniProtKB-KW"/>
</dbReference>
<name>X1GZ24_9ZZZZ</name>
<dbReference type="GO" id="GO:0016787">
    <property type="term" value="F:hydrolase activity"/>
    <property type="evidence" value="ECO:0007669"/>
    <property type="project" value="UniProtKB-KW"/>
</dbReference>
<gene>
    <name evidence="6" type="ORF">S03H2_12473</name>
</gene>
<dbReference type="GO" id="GO:0003676">
    <property type="term" value="F:nucleic acid binding"/>
    <property type="evidence" value="ECO:0007669"/>
    <property type="project" value="InterPro"/>
</dbReference>
<dbReference type="InterPro" id="IPR014001">
    <property type="entry name" value="Helicase_ATP-bd"/>
</dbReference>
<keyword evidence="3" id="KW-0347">Helicase</keyword>
<dbReference type="PANTHER" id="PTHR47961">
    <property type="entry name" value="DNA POLYMERASE THETA, PUTATIVE (AFU_ORTHOLOGUE AFUA_1G05260)-RELATED"/>
    <property type="match status" value="1"/>
</dbReference>
<reference evidence="6" key="1">
    <citation type="journal article" date="2014" name="Front. Microbiol.">
        <title>High frequency of phylogenetically diverse reductive dehalogenase-homologous genes in deep subseafloor sedimentary metagenomes.</title>
        <authorList>
            <person name="Kawai M."/>
            <person name="Futagami T."/>
            <person name="Toyoda A."/>
            <person name="Takaki Y."/>
            <person name="Nishi S."/>
            <person name="Hori S."/>
            <person name="Arai W."/>
            <person name="Tsubouchi T."/>
            <person name="Morono Y."/>
            <person name="Uchiyama I."/>
            <person name="Ito T."/>
            <person name="Fujiyama A."/>
            <person name="Inagaki F."/>
            <person name="Takami H."/>
        </authorList>
    </citation>
    <scope>NUCLEOTIDE SEQUENCE</scope>
    <source>
        <strain evidence="6">Expedition CK06-06</strain>
    </source>
</reference>
<dbReference type="SMART" id="SM00487">
    <property type="entry name" value="DEXDc"/>
    <property type="match status" value="1"/>
</dbReference>
<evidence type="ECO:0000256" key="2">
    <source>
        <dbReference type="ARBA" id="ARBA00022801"/>
    </source>
</evidence>
<dbReference type="Pfam" id="PF00270">
    <property type="entry name" value="DEAD"/>
    <property type="match status" value="1"/>
</dbReference>
<feature type="non-terminal residue" evidence="6">
    <location>
        <position position="1"/>
    </location>
</feature>
<keyword evidence="4" id="KW-0067">ATP-binding</keyword>
<feature type="domain" description="Helicase ATP-binding" evidence="5">
    <location>
        <begin position="17"/>
        <end position="176"/>
    </location>
</feature>
<evidence type="ECO:0000313" key="6">
    <source>
        <dbReference type="EMBL" id="GAH46874.1"/>
    </source>
</evidence>
<dbReference type="GO" id="GO:0004386">
    <property type="term" value="F:helicase activity"/>
    <property type="evidence" value="ECO:0007669"/>
    <property type="project" value="UniProtKB-KW"/>
</dbReference>
<dbReference type="InterPro" id="IPR050474">
    <property type="entry name" value="Hel308_SKI2-like"/>
</dbReference>
<dbReference type="PROSITE" id="PS51192">
    <property type="entry name" value="HELICASE_ATP_BIND_1"/>
    <property type="match status" value="1"/>
</dbReference>
<dbReference type="InterPro" id="IPR027417">
    <property type="entry name" value="P-loop_NTPase"/>
</dbReference>
<evidence type="ECO:0000256" key="3">
    <source>
        <dbReference type="ARBA" id="ARBA00022806"/>
    </source>
</evidence>
<dbReference type="Gene3D" id="3.40.50.300">
    <property type="entry name" value="P-loop containing nucleotide triphosphate hydrolases"/>
    <property type="match status" value="1"/>
</dbReference>
<protein>
    <recommendedName>
        <fullName evidence="5">Helicase ATP-binding domain-containing protein</fullName>
    </recommendedName>
</protein>